<dbReference type="SFLD" id="SFLDG00358">
    <property type="entry name" value="Main_(cytGST)"/>
    <property type="match status" value="1"/>
</dbReference>
<sequence>MPEIEPQDQSLKTLKGLHLWHAPMSSCSQRVRIVLAEMGKTYESHPVDLERGEHASAAYQAIHPKGVVPALVDDGRLIIESIDIIQHVAGQDSPLMIGASPEVLARSDKAQLDLKLLTFEFLFRGAPAKSDEVAQAFQQNHKNDWLTAFYRDFAAGFDRDRIEQAVIRTRDDFDFLDARLSDGRAFLAGDRMSLEDVAWMPNAHRFDLMG</sequence>
<dbReference type="RefSeq" id="WP_217779778.1">
    <property type="nucleotide sequence ID" value="NZ_JAHRWL010000002.1"/>
</dbReference>
<organism evidence="2 3">
    <name type="scientific">Thalassococcus arenae</name>
    <dbReference type="NCBI Taxonomy" id="2851652"/>
    <lineage>
        <taxon>Bacteria</taxon>
        <taxon>Pseudomonadati</taxon>
        <taxon>Pseudomonadota</taxon>
        <taxon>Alphaproteobacteria</taxon>
        <taxon>Rhodobacterales</taxon>
        <taxon>Roseobacteraceae</taxon>
        <taxon>Thalassococcus</taxon>
    </lineage>
</organism>
<feature type="domain" description="GST N-terminal" evidence="1">
    <location>
        <begin position="15"/>
        <end position="96"/>
    </location>
</feature>
<dbReference type="Pfam" id="PF13409">
    <property type="entry name" value="GST_N_2"/>
    <property type="match status" value="1"/>
</dbReference>
<dbReference type="EMBL" id="JAHRWL010000002">
    <property type="protein sequence ID" value="MBV2361458.1"/>
    <property type="molecule type" value="Genomic_DNA"/>
</dbReference>
<dbReference type="SFLD" id="SFLDS00019">
    <property type="entry name" value="Glutathione_Transferase_(cytos"/>
    <property type="match status" value="1"/>
</dbReference>
<keyword evidence="3" id="KW-1185">Reference proteome</keyword>
<evidence type="ECO:0000313" key="2">
    <source>
        <dbReference type="EMBL" id="MBV2361458.1"/>
    </source>
</evidence>
<evidence type="ECO:0000313" key="3">
    <source>
        <dbReference type="Proteomes" id="UP001166293"/>
    </source>
</evidence>
<comment type="caution">
    <text evidence="2">The sequence shown here is derived from an EMBL/GenBank/DDBJ whole genome shotgun (WGS) entry which is preliminary data.</text>
</comment>
<reference evidence="2" key="1">
    <citation type="submission" date="2021-06" db="EMBL/GenBank/DDBJ databases">
        <title>Thalassococcus sp. CAU 1522 isolated from sea sand, Republic of Korea.</title>
        <authorList>
            <person name="Kim W."/>
        </authorList>
    </citation>
    <scope>NUCLEOTIDE SEQUENCE</scope>
    <source>
        <strain evidence="2">CAU 1522</strain>
    </source>
</reference>
<protein>
    <submittedName>
        <fullName evidence="2">Glutathione S-transferase family protein</fullName>
    </submittedName>
</protein>
<dbReference type="CDD" id="cd00299">
    <property type="entry name" value="GST_C_family"/>
    <property type="match status" value="1"/>
</dbReference>
<evidence type="ECO:0000259" key="1">
    <source>
        <dbReference type="PROSITE" id="PS50404"/>
    </source>
</evidence>
<dbReference type="Proteomes" id="UP001166293">
    <property type="component" value="Unassembled WGS sequence"/>
</dbReference>
<gene>
    <name evidence="2" type="ORF">KUH32_16965</name>
</gene>
<name>A0ABS6NBV5_9RHOB</name>
<dbReference type="PROSITE" id="PS50404">
    <property type="entry name" value="GST_NTER"/>
    <property type="match status" value="1"/>
</dbReference>
<accession>A0ABS6NBV5</accession>
<dbReference type="PANTHER" id="PTHR44051">
    <property type="entry name" value="GLUTATHIONE S-TRANSFERASE-RELATED"/>
    <property type="match status" value="1"/>
</dbReference>
<dbReference type="InterPro" id="IPR004045">
    <property type="entry name" value="Glutathione_S-Trfase_N"/>
</dbReference>
<dbReference type="InterPro" id="IPR040079">
    <property type="entry name" value="Glutathione_S-Trfase"/>
</dbReference>
<proteinExistence type="predicted"/>
<dbReference type="PANTHER" id="PTHR44051:SF8">
    <property type="entry name" value="GLUTATHIONE S-TRANSFERASE GSTA"/>
    <property type="match status" value="1"/>
</dbReference>